<dbReference type="PANTHER" id="PTHR30576">
    <property type="entry name" value="COLANIC BIOSYNTHESIS UDP-GLUCOSE LIPID CARRIER TRANSFERASE"/>
    <property type="match status" value="1"/>
</dbReference>
<dbReference type="EMBL" id="AEVG01000133">
    <property type="protein sequence ID" value="EFX90866.1"/>
    <property type="molecule type" value="Genomic_DNA"/>
</dbReference>
<reference evidence="3 4" key="1">
    <citation type="submission" date="2011-01" db="EMBL/GenBank/DDBJ databases">
        <authorList>
            <person name="Muzny D."/>
            <person name="Qin X."/>
            <person name="Deng J."/>
            <person name="Jiang H."/>
            <person name="Liu Y."/>
            <person name="Qu J."/>
            <person name="Song X.-Z."/>
            <person name="Zhang L."/>
            <person name="Thornton R."/>
            <person name="Coyle M."/>
            <person name="Francisco L."/>
            <person name="Jackson L."/>
            <person name="Javaid M."/>
            <person name="Korchina V."/>
            <person name="Kovar C."/>
            <person name="Mata R."/>
            <person name="Mathew T."/>
            <person name="Ngo R."/>
            <person name="Nguyen L."/>
            <person name="Nguyen N."/>
            <person name="Okwuonu G."/>
            <person name="Ongeri F."/>
            <person name="Pham C."/>
            <person name="Simmons D."/>
            <person name="Wilczek-Boney K."/>
            <person name="Hale W."/>
            <person name="Jakkamsetti A."/>
            <person name="Pham P."/>
            <person name="Ruth R."/>
            <person name="San Lucas F."/>
            <person name="Warren J."/>
            <person name="Zhang J."/>
            <person name="Zhao Z."/>
            <person name="Zhou C."/>
            <person name="Zhu D."/>
            <person name="Lee S."/>
            <person name="Bess C."/>
            <person name="Blankenburg K."/>
            <person name="Forbes L."/>
            <person name="Fu Q."/>
            <person name="Gubbala S."/>
            <person name="Hirani K."/>
            <person name="Jayaseelan J.C."/>
            <person name="Lara F."/>
            <person name="Munidasa M."/>
            <person name="Palculict T."/>
            <person name="Patil S."/>
            <person name="Pu L.-L."/>
            <person name="Saada N."/>
            <person name="Tang L."/>
            <person name="Weissenberger G."/>
            <person name="Zhu Y."/>
            <person name="Hemphill L."/>
            <person name="Shang Y."/>
            <person name="Youmans B."/>
            <person name="Ayvaz T."/>
            <person name="Ross M."/>
            <person name="Santibanez J."/>
            <person name="Aqrawi P."/>
            <person name="Gross S."/>
            <person name="Joshi V."/>
            <person name="Fowler G."/>
            <person name="Nazareth L."/>
            <person name="Reid J."/>
            <person name="Worley K."/>
            <person name="Petrosino J."/>
            <person name="Highlander S."/>
            <person name="Gibbs R."/>
        </authorList>
    </citation>
    <scope>NUCLEOTIDE SEQUENCE [LARGE SCALE GENOMIC DNA]</scope>
    <source>
        <strain evidence="3 4">ATCC 25976</strain>
    </source>
</reference>
<dbReference type="HOGENOM" id="CLU_024920_1_2_6"/>
<dbReference type="GO" id="GO:0016780">
    <property type="term" value="F:phosphotransferase activity, for other substituted phosphate groups"/>
    <property type="evidence" value="ECO:0007669"/>
    <property type="project" value="TreeGrafter"/>
</dbReference>
<sequence>MVLLSFPIVLPVMLITAILIKLESEGPVLFIQKRIGQKGEEFSIYKFRSMCKDSEKDGAKLASVGDMRVTRVGKFIRKTRIDELPQFFNVLKGDMALIGPRPGQKAFVEQFDQNIPFYSYRHIVKQGITGWAQVTHGYAATKDETQVKIEHDFYYIRHFSFALDVLIFFKTIQTMLTGFGAR</sequence>
<feature type="domain" description="Bacterial sugar transferase" evidence="2">
    <location>
        <begin position="3"/>
        <end position="176"/>
    </location>
</feature>
<comment type="caution">
    <text evidence="3">The sequence shown here is derived from an EMBL/GenBank/DDBJ whole genome shotgun (WGS) entry which is preliminary data.</text>
</comment>
<dbReference type="InterPro" id="IPR003362">
    <property type="entry name" value="Bact_transf"/>
</dbReference>
<dbReference type="PANTHER" id="PTHR30576:SF0">
    <property type="entry name" value="UNDECAPRENYL-PHOSPHATE N-ACETYLGALACTOSAMINYL 1-PHOSPHATE TRANSFERASE-RELATED"/>
    <property type="match status" value="1"/>
</dbReference>
<evidence type="ECO:0000259" key="2">
    <source>
        <dbReference type="Pfam" id="PF02397"/>
    </source>
</evidence>
<name>E8KJL0_9PAST</name>
<protein>
    <submittedName>
        <fullName evidence="3">Bacterial sugar transferase</fullName>
        <ecNumber evidence="3">2.4.1.-</ecNumber>
    </submittedName>
</protein>
<dbReference type="GO" id="GO:0016757">
    <property type="term" value="F:glycosyltransferase activity"/>
    <property type="evidence" value="ECO:0007669"/>
    <property type="project" value="UniProtKB-KW"/>
</dbReference>
<accession>E8KJL0</accession>
<dbReference type="EC" id="2.4.1.-" evidence="3"/>
<evidence type="ECO:0000256" key="1">
    <source>
        <dbReference type="ARBA" id="ARBA00006464"/>
    </source>
</evidence>
<keyword evidence="4" id="KW-1185">Reference proteome</keyword>
<dbReference type="Pfam" id="PF02397">
    <property type="entry name" value="Bac_transf"/>
    <property type="match status" value="1"/>
</dbReference>
<proteinExistence type="inferred from homology"/>
<dbReference type="Proteomes" id="UP000005467">
    <property type="component" value="Unassembled WGS sequence"/>
</dbReference>
<evidence type="ECO:0000313" key="3">
    <source>
        <dbReference type="EMBL" id="EFX90866.1"/>
    </source>
</evidence>
<comment type="similarity">
    <text evidence="1">Belongs to the bacterial sugar transferase family.</text>
</comment>
<gene>
    <name evidence="3" type="ORF">HMPREF0027_2027</name>
</gene>
<dbReference type="AlphaFoldDB" id="E8KJL0"/>
<keyword evidence="3" id="KW-0808">Transferase</keyword>
<evidence type="ECO:0000313" key="4">
    <source>
        <dbReference type="Proteomes" id="UP000005467"/>
    </source>
</evidence>
<keyword evidence="3" id="KW-0328">Glycosyltransferase</keyword>
<dbReference type="RefSeq" id="WP_005624510.1">
    <property type="nucleotide sequence ID" value="NZ_GL831081.1"/>
</dbReference>
<organism evidence="3 4">
    <name type="scientific">Actinobacillus ureae ATCC 25976</name>
    <dbReference type="NCBI Taxonomy" id="887324"/>
    <lineage>
        <taxon>Bacteria</taxon>
        <taxon>Pseudomonadati</taxon>
        <taxon>Pseudomonadota</taxon>
        <taxon>Gammaproteobacteria</taxon>
        <taxon>Pasteurellales</taxon>
        <taxon>Pasteurellaceae</taxon>
        <taxon>Actinobacillus</taxon>
    </lineage>
</organism>